<organism evidence="4 5">
    <name type="scientific">Marinobacter subterrani</name>
    <dbReference type="NCBI Taxonomy" id="1658765"/>
    <lineage>
        <taxon>Bacteria</taxon>
        <taxon>Pseudomonadati</taxon>
        <taxon>Pseudomonadota</taxon>
        <taxon>Gammaproteobacteria</taxon>
        <taxon>Pseudomonadales</taxon>
        <taxon>Marinobacteraceae</taxon>
        <taxon>Marinobacter</taxon>
    </lineage>
</organism>
<dbReference type="STRING" id="1658765.Msub_12481"/>
<accession>A0A0J7JER1</accession>
<dbReference type="RefSeq" id="WP_048496266.1">
    <property type="nucleotide sequence ID" value="NZ_LFBU01000001.1"/>
</dbReference>
<feature type="domain" description="Flagellar assembly protein T N-terminal" evidence="3">
    <location>
        <begin position="27"/>
        <end position="112"/>
    </location>
</feature>
<dbReference type="OrthoDB" id="8778507at2"/>
<dbReference type="Gene3D" id="3.40.50.10610">
    <property type="entry name" value="ABC-type transport auxiliary lipoprotein component"/>
    <property type="match status" value="1"/>
</dbReference>
<dbReference type="InterPro" id="IPR032386">
    <property type="entry name" value="FlgT_M"/>
</dbReference>
<dbReference type="Gene3D" id="3.30.1660.40">
    <property type="entry name" value="FlgT, N-terminal domain"/>
    <property type="match status" value="1"/>
</dbReference>
<evidence type="ECO:0000259" key="2">
    <source>
        <dbReference type="Pfam" id="PF16539"/>
    </source>
</evidence>
<dbReference type="InterPro" id="IPR032388">
    <property type="entry name" value="FlgT_C"/>
</dbReference>
<dbReference type="AlphaFoldDB" id="A0A0J7JER1"/>
<gene>
    <name evidence="4" type="ORF">Msub_12481</name>
</gene>
<reference evidence="4 5" key="1">
    <citation type="submission" date="2015-06" db="EMBL/GenBank/DDBJ databases">
        <title>Marinobacter subterrani, a genetically tractable neutrophilic iron-oxidizing strain isolated from the Soudan Iron Mine.</title>
        <authorList>
            <person name="Bonis B.M."/>
            <person name="Gralnick J.A."/>
        </authorList>
    </citation>
    <scope>NUCLEOTIDE SEQUENCE [LARGE SCALE GENOMIC DNA]</scope>
    <source>
        <strain evidence="4 5">JG233</strain>
    </source>
</reference>
<dbReference type="Proteomes" id="UP000036102">
    <property type="component" value="Unassembled WGS sequence"/>
</dbReference>
<evidence type="ECO:0000259" key="3">
    <source>
        <dbReference type="Pfam" id="PF16548"/>
    </source>
</evidence>
<dbReference type="Pfam" id="PF16539">
    <property type="entry name" value="FlgT_M"/>
    <property type="match status" value="1"/>
</dbReference>
<evidence type="ECO:0000259" key="1">
    <source>
        <dbReference type="Pfam" id="PF16538"/>
    </source>
</evidence>
<feature type="domain" description="Flagellar assembly protein T C-terminal" evidence="1">
    <location>
        <begin position="329"/>
        <end position="401"/>
    </location>
</feature>
<dbReference type="PATRIC" id="fig|1658765.3.peg.2501"/>
<dbReference type="InterPro" id="IPR038180">
    <property type="entry name" value="FlgT_N_sf"/>
</dbReference>
<dbReference type="Pfam" id="PF16538">
    <property type="entry name" value="FlgT_C"/>
    <property type="match status" value="1"/>
</dbReference>
<keyword evidence="4" id="KW-0449">Lipoprotein</keyword>
<dbReference type="EMBL" id="LFBU01000001">
    <property type="protein sequence ID" value="KMQ76271.1"/>
    <property type="molecule type" value="Genomic_DNA"/>
</dbReference>
<dbReference type="Pfam" id="PF16548">
    <property type="entry name" value="FlgT_N"/>
    <property type="match status" value="1"/>
</dbReference>
<name>A0A0J7JER1_9GAMM</name>
<dbReference type="Gene3D" id="2.40.10.410">
    <property type="entry name" value="FlgT, C-terminal domain"/>
    <property type="match status" value="1"/>
</dbReference>
<keyword evidence="5" id="KW-1185">Reference proteome</keyword>
<dbReference type="InterPro" id="IPR032370">
    <property type="entry name" value="FlgT_N"/>
</dbReference>
<protein>
    <submittedName>
        <fullName evidence="4">LPP20 lipoprotein</fullName>
    </submittedName>
</protein>
<sequence length="403" mass="43486">MKRLSSSLLLWVLAVSLVYVTGAQAVVLEGVGHASIYNGDLEAARAEARKAAIRDLSLQYEAQVSTRDTMENGVITESQVRLASNTRARNVRIIDEYQSGNLLRVVVRGDISESRDQCSAGEASRLKKRVAVTGFPLLHPDQARIGGLDDAGEILPQQLQQALIEQGGFQVFGATTSRMFSDLLNAPTVQQGDNRLTNVLQLAREMGVQFVVTGVIRDLGVADPSAWGTSVLDRMQRGLGTVDQRRRFAADLIVFDGFSGAPVYRQRFETVADWNAGPGGVAGFGSAGFQKTAYGQSVSGVVEAMAAAVTEALVCQPFMTRIARVDGYSVTLESGATAGLRPGDELKLYRSASYFDSLGDAPELQDSHVSVTLEKVQPRFSRGSMQQLGGLVNIQRDDIAILW</sequence>
<dbReference type="InterPro" id="IPR038165">
    <property type="entry name" value="FlgT_C_sf"/>
</dbReference>
<proteinExistence type="predicted"/>
<comment type="caution">
    <text evidence="4">The sequence shown here is derived from an EMBL/GenBank/DDBJ whole genome shotgun (WGS) entry which is preliminary data.</text>
</comment>
<evidence type="ECO:0000313" key="4">
    <source>
        <dbReference type="EMBL" id="KMQ76271.1"/>
    </source>
</evidence>
<feature type="domain" description="Flagellar assembly protein T middle" evidence="2">
    <location>
        <begin position="120"/>
        <end position="276"/>
    </location>
</feature>
<evidence type="ECO:0000313" key="5">
    <source>
        <dbReference type="Proteomes" id="UP000036102"/>
    </source>
</evidence>